<dbReference type="Proteomes" id="UP000244056">
    <property type="component" value="Chromosome"/>
</dbReference>
<dbReference type="FunFam" id="1.10.1200.10:FF:000005">
    <property type="entry name" value="Nonribosomal peptide synthetase 1"/>
    <property type="match status" value="2"/>
</dbReference>
<dbReference type="NCBIfam" id="NF003417">
    <property type="entry name" value="PRK04813.1"/>
    <property type="match status" value="3"/>
</dbReference>
<feature type="domain" description="Carrier" evidence="7">
    <location>
        <begin position="2058"/>
        <end position="2132"/>
    </location>
</feature>
<dbReference type="PANTHER" id="PTHR45527">
    <property type="entry name" value="NONRIBOSOMAL PEPTIDE SYNTHETASE"/>
    <property type="match status" value="1"/>
</dbReference>
<dbReference type="SMART" id="SM00823">
    <property type="entry name" value="PKS_PP"/>
    <property type="match status" value="2"/>
</dbReference>
<keyword evidence="4" id="KW-0597">Phosphoprotein</keyword>
<dbReference type="FunFam" id="2.30.38.10:FF:000001">
    <property type="entry name" value="Non-ribosomal peptide synthetase PvdI"/>
    <property type="match status" value="1"/>
</dbReference>
<evidence type="ECO:0000256" key="3">
    <source>
        <dbReference type="ARBA" id="ARBA00022450"/>
    </source>
</evidence>
<dbReference type="FunFam" id="3.30.300.30:FF:000015">
    <property type="entry name" value="Nonribosomal peptide synthase SidD"/>
    <property type="match status" value="1"/>
</dbReference>
<protein>
    <submittedName>
        <fullName evidence="8">Linear gramicidin synthase subunit D</fullName>
    </submittedName>
</protein>
<comment type="cofactor">
    <cofactor evidence="1">
        <name>pantetheine 4'-phosphate</name>
        <dbReference type="ChEBI" id="CHEBI:47942"/>
    </cofactor>
</comment>
<dbReference type="InterPro" id="IPR010060">
    <property type="entry name" value="NRPS_synth"/>
</dbReference>
<dbReference type="InterPro" id="IPR006162">
    <property type="entry name" value="Ppantetheine_attach_site"/>
</dbReference>
<dbReference type="InterPro" id="IPR000873">
    <property type="entry name" value="AMP-dep_synth/lig_dom"/>
</dbReference>
<dbReference type="Pfam" id="PF13193">
    <property type="entry name" value="AMP-binding_C"/>
    <property type="match status" value="1"/>
</dbReference>
<dbReference type="InterPro" id="IPR009081">
    <property type="entry name" value="PP-bd_ACP"/>
</dbReference>
<proteinExistence type="inferred from homology"/>
<dbReference type="InterPro" id="IPR045851">
    <property type="entry name" value="AMP-bd_C_sf"/>
</dbReference>
<dbReference type="InterPro" id="IPR010071">
    <property type="entry name" value="AA_adenyl_dom"/>
</dbReference>
<dbReference type="GO" id="GO:0003824">
    <property type="term" value="F:catalytic activity"/>
    <property type="evidence" value="ECO:0007669"/>
    <property type="project" value="InterPro"/>
</dbReference>
<keyword evidence="5" id="KW-0677">Repeat</keyword>
<dbReference type="FunFam" id="3.40.50.980:FF:000001">
    <property type="entry name" value="Non-ribosomal peptide synthetase"/>
    <property type="match status" value="2"/>
</dbReference>
<dbReference type="FunFam" id="3.30.559.10:FF:000012">
    <property type="entry name" value="Non-ribosomal peptide synthetase"/>
    <property type="match status" value="1"/>
</dbReference>
<evidence type="ECO:0000256" key="4">
    <source>
        <dbReference type="ARBA" id="ARBA00022553"/>
    </source>
</evidence>
<dbReference type="GO" id="GO:0043041">
    <property type="term" value="P:amino acid activation for nonribosomal peptide biosynthetic process"/>
    <property type="evidence" value="ECO:0007669"/>
    <property type="project" value="TreeGrafter"/>
</dbReference>
<keyword evidence="6" id="KW-0045">Antibiotic biosynthesis</keyword>
<dbReference type="EMBL" id="CP020114">
    <property type="protein sequence ID" value="AVZ29692.1"/>
    <property type="molecule type" value="Genomic_DNA"/>
</dbReference>
<evidence type="ECO:0000313" key="8">
    <source>
        <dbReference type="EMBL" id="AVZ29692.1"/>
    </source>
</evidence>
<dbReference type="NCBIfam" id="TIGR01733">
    <property type="entry name" value="AA-adenyl-dom"/>
    <property type="match status" value="2"/>
</dbReference>
<dbReference type="GO" id="GO:0017000">
    <property type="term" value="P:antibiotic biosynthetic process"/>
    <property type="evidence" value="ECO:0007669"/>
    <property type="project" value="UniProtKB-KW"/>
</dbReference>
<organism evidence="8 9">
    <name type="scientific">Nodularia spumigena UHCC 0039</name>
    <dbReference type="NCBI Taxonomy" id="1914872"/>
    <lineage>
        <taxon>Bacteria</taxon>
        <taxon>Bacillati</taxon>
        <taxon>Cyanobacteriota</taxon>
        <taxon>Cyanophyceae</taxon>
        <taxon>Nostocales</taxon>
        <taxon>Nodulariaceae</taxon>
        <taxon>Nodularia</taxon>
    </lineage>
</organism>
<dbReference type="KEGG" id="nsp:BMF81_00502"/>
<evidence type="ECO:0000256" key="5">
    <source>
        <dbReference type="ARBA" id="ARBA00022737"/>
    </source>
</evidence>
<dbReference type="SUPFAM" id="SSF52777">
    <property type="entry name" value="CoA-dependent acyltransferases"/>
    <property type="match status" value="6"/>
</dbReference>
<dbReference type="InterPro" id="IPR020806">
    <property type="entry name" value="PKS_PP-bd"/>
</dbReference>
<dbReference type="PROSITE" id="PS50075">
    <property type="entry name" value="CARRIER"/>
    <property type="match status" value="2"/>
</dbReference>
<gene>
    <name evidence="8" type="primary">lgrD_3</name>
    <name evidence="8" type="ORF">BMF81_00502</name>
</gene>
<dbReference type="GO" id="GO:0005829">
    <property type="term" value="C:cytosol"/>
    <property type="evidence" value="ECO:0007669"/>
    <property type="project" value="TreeGrafter"/>
</dbReference>
<dbReference type="Gene3D" id="3.30.559.10">
    <property type="entry name" value="Chloramphenicol acetyltransferase-like domain"/>
    <property type="match status" value="3"/>
</dbReference>
<dbReference type="InterPro" id="IPR025110">
    <property type="entry name" value="AMP-bd_C"/>
</dbReference>
<dbReference type="CDD" id="cd19534">
    <property type="entry name" value="E_NRPS"/>
    <property type="match status" value="1"/>
</dbReference>
<dbReference type="NCBIfam" id="TIGR01720">
    <property type="entry name" value="NRPS-para261"/>
    <property type="match status" value="1"/>
</dbReference>
<dbReference type="Pfam" id="PF00501">
    <property type="entry name" value="AMP-binding"/>
    <property type="match status" value="2"/>
</dbReference>
<dbReference type="PROSITE" id="PS00012">
    <property type="entry name" value="PHOSPHOPANTETHEINE"/>
    <property type="match status" value="2"/>
</dbReference>
<dbReference type="PANTHER" id="PTHR45527:SF14">
    <property type="entry name" value="PLIPASTATIN SYNTHASE SUBUNIT B"/>
    <property type="match status" value="1"/>
</dbReference>
<comment type="similarity">
    <text evidence="2">Belongs to the ATP-dependent AMP-binding enzyme family.</text>
</comment>
<dbReference type="SUPFAM" id="SSF47336">
    <property type="entry name" value="ACP-like"/>
    <property type="match status" value="2"/>
</dbReference>
<dbReference type="FunFam" id="3.30.300.30:FF:000010">
    <property type="entry name" value="Enterobactin synthetase component F"/>
    <property type="match status" value="1"/>
</dbReference>
<dbReference type="InterPro" id="IPR020845">
    <property type="entry name" value="AMP-binding_CS"/>
</dbReference>
<dbReference type="Gene3D" id="1.10.1200.10">
    <property type="entry name" value="ACP-like"/>
    <property type="match status" value="2"/>
</dbReference>
<reference evidence="8 9" key="1">
    <citation type="submission" date="2017-03" db="EMBL/GenBank/DDBJ databases">
        <title>Comparative genomics of the toxic Baltic Sea cyanobacteria Nodularia spumigena UHCC 0039 and its response on varying salinity.</title>
        <authorList>
            <person name="Teikari J.E."/>
        </authorList>
    </citation>
    <scope>NUCLEOTIDE SEQUENCE [LARGE SCALE GENOMIC DNA]</scope>
    <source>
        <strain evidence="8 9">UHCC 0039</strain>
    </source>
</reference>
<evidence type="ECO:0000256" key="1">
    <source>
        <dbReference type="ARBA" id="ARBA00001957"/>
    </source>
</evidence>
<accession>A0A2S0Q5S6</accession>
<sequence>MNISSCQKRELLAKLLQQKAAKQHFPLSFAQKRLWFLDKLQPGLSVYNIPAALRLTGNLDVTRLEQSLQSIVVRHEILRTSFTVINDEPVQNIAAKLKLTLPLIDLRELSQQNQASEVIQQAKLLTEQPFKLTEPPLLRVALLQLSNTEFVLILVMHHIITDYWSFRVLVRELISIYQSQTLAELPIQFADFATWQQKWLQSEARQNQLSYWREQLQNYPHELSLPTDYPRNAIKSFQGARLFFTLSPELSEQLQRLSQQHNSTVFMTLLTAFNILLYRYSGQDDILVGSTVTSRDRKEIVNLIGLFVNNLIFRSNLSGKPSFLQLLNQVKETVLGALSHQELPFEDLVEQLQPERNLSQNPLFQVMFVLHNTPSQTITLPDLKIEPVETEHSTSRFDISLDMYETSKGLRGTWEYSTELFQSTTIESLNEHFQTLLSAIVLNPEQSIVELPLLTPKEQNLLTQWNDTFTDIPELTAYELFSQQVTKTPDKIAVIFGGESLTYQQLEQKATQLADYLQNLGVQAETRVGIYCDRSPEMVISLLAVHKAGGAYVPLDPSYPQERLQFIINDSKISILITQTSLLNNLPKIELNTPLKTPLCASAPLRDIKTIPLTSDKTSDFSHPHQLAYLIYTSGSTGTPKGVQILHKSLSNFLTAMSKAPGLTAADNLLAVTTLAFDIAALEIFLPLTVGACLVLVERDVTLDGERLAQAIAKHQITVMQATPATWRLLLTSGWEGKQDLKILCGGEALDNTLAQQLLSCTQEVWNLYGPTETTIWSAAQKLSIDQPVTIGHPIANTQFYVLDQHLQPLPIGVPGELYISGAGVARGYWQRPDLTAERFLLKTPPLCASAPLREYTLYKTGDRVRYLPDGKLEYLGRLDNQVKIRGFRIELGEIEAVLTEHPAVTQAVVTVREQEPRLVAYIVPCSTESNLPHPSPPLIKGRELDNSPVSLIKGRELDNSPVSPLYKGGLRGVNDLQTFLANKLPRYMIPGIFVTLAALPLTPNGKIDRKALPTPNTQALVHETPRTPTEEVLASIWATVLGVESVGIEDNFFDLGGHSLLATRLISQVRQVFGVELPLRHLFESPRIADLAGVIAQSHREASPILPIPRTNNLPLSFAQQRFWILAQLEPNSIAYNIPLAVQIQGDIDLGILQASFAEVVRRQEMLRASFSSLDGQPVLRIADVCDVQIPVIDLQGLPEFEQQQQVRDLAQSQAQQPFDLADGCLWRVRLLRLGQGNQVLLLTLHHIIADAWSVGLLVRDVFHAEAQRRREVERIQYVDFAFWQREWLQGRVLEEHLQYWRGQLESAPVMLELPTDYLRPAVQSFRGSVYGFDVSAELTQGLKGLSRISHSTLFMSLLAVWNVLLYRYSGSDDIVVGSAIANRNRAETEGLIGCFANTLALRTDLSENPSFMTLLARVRATALGAYAHQDLPFEQLVEVLQPVRSLSYTPIFQVMLVLQNLPLPELDMAGVQWQVIDADSGTAKFDLTWVVRETAQGLRCKLEYNTDIFAATTIERLAGHLETLLEAVVANPQQPISELPLLTIAERQQLAQWNATQRQYSQPQCLHELFEAQVTETPERIAVVWGEKQLTYQELNTKANQLACHLQSLGVQPETPVGICVDRSLDMIIGLLGILKAGGAYVPLEPNYPLARLALIIQDAQMQVLLTQQQQLTKLPQLEIPTVCLDSPIPSQLSTVNRQPLTSNLAYIIYTSGTTGIPKGVAITHQSPVTLMYWAREIYSAAELTGVLASTSICFDLSVFEIFVPLSWGGCVILADHALQLPELPAAAQVTLVNTVPSAARELLRLNGISASVQTVNLAGEPLPKSLVDALYQQSTIQRVYNLYGPSEDTTYSTFTLIPPHSQQAPTIGKPIANTQVYILDQNLQPVPIGVPGEIYLSGAGLARGYWKRPELTAERFINWGIGNNQLYKTGDRARYLPDGNIEYLGRLDHQVKLRGFRIELGEIEAVLNQHPQVAQALAIVRNDNPEHSRLVAYVVPKSHIETAELRQFLAEKLPAYMLPTAFVILETLPLTANGKIDRQALPIPDLSPVTTTATAPRTPIEQQLFNIWSQVLGIASLSIHDNFFSLGGDSILAIQVVAKANQQNLALRPRQMFQYQTVAELAAIVDTKIILPSDQAPVTGEIPLTPIQHWFFEQNLVDAHHWNQAILLEVKQSLHPEWLQQALNHLLSHHDSLRSCFTNTPDGWRQFAAANPVPLLACGDGLGVGFYHIDISELAILTPEKVSETITNVANDLQAGFDLETPPLLRIAYFNLGRNQNNRLLLIFHHLIIDGISWRIFLEDLQLAYQQLSQKQEIQLPPKTTSYQQWAIKLQDYTWTGDLQSAFNYWTSPLWQQIPPLPGDYAPGSNTMADVETYSIFFTVADTKALLQNVNNAYHTQINDILLTALALAFQNWTGENRLLVELEAHGREDLFPNMNLSRTMGWFTNLFPVLLSITPSSDLGVYLKTIKEQLRQIPDRGISYGLLRYLASPTIQATLKSRPLPQIRFNYLGQSDQIFSDNSLFTPARELIGYSRSLKGNRNTLIEINSIVTGGKLRCDWSYSQKIHHRQTITTLADNYQQILLALIQHCVTPDISGFTPSDFPEMDFTQDELDKLLEEL</sequence>
<dbReference type="Gene3D" id="2.30.38.10">
    <property type="entry name" value="Luciferase, Domain 3"/>
    <property type="match status" value="2"/>
</dbReference>
<dbReference type="SUPFAM" id="SSF56801">
    <property type="entry name" value="Acetyl-CoA synthetase-like"/>
    <property type="match status" value="2"/>
</dbReference>
<dbReference type="CDD" id="cd19531">
    <property type="entry name" value="LCL_NRPS-like"/>
    <property type="match status" value="2"/>
</dbReference>
<dbReference type="Gene3D" id="3.40.50.980">
    <property type="match status" value="4"/>
</dbReference>
<dbReference type="FunFam" id="3.40.50.12780:FF:000012">
    <property type="entry name" value="Non-ribosomal peptide synthetase"/>
    <property type="match status" value="2"/>
</dbReference>
<evidence type="ECO:0000313" key="9">
    <source>
        <dbReference type="Proteomes" id="UP000244056"/>
    </source>
</evidence>
<evidence type="ECO:0000256" key="6">
    <source>
        <dbReference type="ARBA" id="ARBA00023194"/>
    </source>
</evidence>
<dbReference type="InterPro" id="IPR023213">
    <property type="entry name" value="CAT-like_dom_sf"/>
</dbReference>
<dbReference type="Pfam" id="PF00550">
    <property type="entry name" value="PP-binding"/>
    <property type="match status" value="2"/>
</dbReference>
<dbReference type="Gene3D" id="3.30.559.30">
    <property type="entry name" value="Nonribosomal peptide synthetase, condensation domain"/>
    <property type="match status" value="3"/>
</dbReference>
<dbReference type="CDD" id="cd12116">
    <property type="entry name" value="A_NRPS_Ta1_like"/>
    <property type="match status" value="1"/>
</dbReference>
<keyword evidence="3" id="KW-0596">Phosphopantetheine</keyword>
<feature type="domain" description="Carrier" evidence="7">
    <location>
        <begin position="1025"/>
        <end position="1100"/>
    </location>
</feature>
<dbReference type="Pfam" id="PF00668">
    <property type="entry name" value="Condensation"/>
    <property type="match status" value="3"/>
</dbReference>
<dbReference type="RefSeq" id="WP_107805855.1">
    <property type="nucleotide sequence ID" value="NZ_CAWNZE010000001.1"/>
</dbReference>
<dbReference type="PROSITE" id="PS00455">
    <property type="entry name" value="AMP_BINDING"/>
    <property type="match status" value="2"/>
</dbReference>
<dbReference type="CDD" id="cd12115">
    <property type="entry name" value="A_NRPS_Sfm_like"/>
    <property type="match status" value="1"/>
</dbReference>
<evidence type="ECO:0000256" key="2">
    <source>
        <dbReference type="ARBA" id="ARBA00006432"/>
    </source>
</evidence>
<dbReference type="InterPro" id="IPR036736">
    <property type="entry name" value="ACP-like_sf"/>
</dbReference>
<evidence type="ECO:0000259" key="7">
    <source>
        <dbReference type="PROSITE" id="PS50075"/>
    </source>
</evidence>
<name>A0A2S0Q5S6_NODSP</name>
<dbReference type="GeneID" id="78015900"/>
<dbReference type="GO" id="GO:0031177">
    <property type="term" value="F:phosphopantetheine binding"/>
    <property type="evidence" value="ECO:0007669"/>
    <property type="project" value="InterPro"/>
</dbReference>
<dbReference type="InterPro" id="IPR001242">
    <property type="entry name" value="Condensation_dom"/>
</dbReference>
<dbReference type="GO" id="GO:0008610">
    <property type="term" value="P:lipid biosynthetic process"/>
    <property type="evidence" value="ECO:0007669"/>
    <property type="project" value="UniProtKB-ARBA"/>
</dbReference>
<dbReference type="Gene3D" id="3.30.300.30">
    <property type="match status" value="2"/>
</dbReference>
<dbReference type="GO" id="GO:0044550">
    <property type="term" value="P:secondary metabolite biosynthetic process"/>
    <property type="evidence" value="ECO:0007669"/>
    <property type="project" value="UniProtKB-ARBA"/>
</dbReference>